<feature type="non-terminal residue" evidence="1">
    <location>
        <position position="172"/>
    </location>
</feature>
<proteinExistence type="predicted"/>
<name>A0A3A8E280_9GAMM</name>
<dbReference type="EMBL" id="RAXV01000048">
    <property type="protein sequence ID" value="RKG29282.1"/>
    <property type="molecule type" value="Genomic_DNA"/>
</dbReference>
<gene>
    <name evidence="1" type="ORF">D7V32_15780</name>
</gene>
<comment type="caution">
    <text evidence="1">The sequence shown here is derived from an EMBL/GenBank/DDBJ whole genome shotgun (WGS) entry which is preliminary data.</text>
</comment>
<reference evidence="1 2" key="1">
    <citation type="submission" date="2018-09" db="EMBL/GenBank/DDBJ databases">
        <title>The draft genome of Acinetobacter spp. strains.</title>
        <authorList>
            <person name="Qin J."/>
            <person name="Feng Y."/>
            <person name="Zong Z."/>
        </authorList>
    </citation>
    <scope>NUCLEOTIDE SEQUENCE [LARGE SCALE GENOMIC DNA]</scope>
    <source>
        <strain evidence="1 2">WCHAc060012</strain>
    </source>
</reference>
<protein>
    <submittedName>
        <fullName evidence="1">Uncharacterized protein</fullName>
    </submittedName>
</protein>
<sequence>MNIIDLQRILYPMSKCLQTVRKDYFYFGYSADLAISIKNISDEKWELNTYERGQIISQEFYLSEYITCLKLLHHIDKISTDDPNTMKLIDYSEDWALLEKNKEFYFCIQSSRPYLYRDFSINLTSTEIQNYRSLGRNFLFSLQAEIDASIPIRTSSNYHKRKINNNLENELS</sequence>
<keyword evidence="2" id="KW-1185">Reference proteome</keyword>
<dbReference type="Proteomes" id="UP000282388">
    <property type="component" value="Unassembled WGS sequence"/>
</dbReference>
<evidence type="ECO:0000313" key="2">
    <source>
        <dbReference type="Proteomes" id="UP000282388"/>
    </source>
</evidence>
<accession>A0A3A8E280</accession>
<dbReference type="AlphaFoldDB" id="A0A3A8E280"/>
<organism evidence="1 2">
    <name type="scientific">Acinetobacter tianfuensis</name>
    <dbReference type="NCBI Taxonomy" id="2419603"/>
    <lineage>
        <taxon>Bacteria</taxon>
        <taxon>Pseudomonadati</taxon>
        <taxon>Pseudomonadota</taxon>
        <taxon>Gammaproteobacteria</taxon>
        <taxon>Moraxellales</taxon>
        <taxon>Moraxellaceae</taxon>
        <taxon>Acinetobacter</taxon>
    </lineage>
</organism>
<evidence type="ECO:0000313" key="1">
    <source>
        <dbReference type="EMBL" id="RKG29282.1"/>
    </source>
</evidence>